<gene>
    <name evidence="10" type="ORF">GPM918_LOCUS40482</name>
    <name evidence="11" type="ORF">SRO942_LOCUS41430</name>
</gene>
<feature type="compositionally biased region" description="Acidic residues" evidence="8">
    <location>
        <begin position="367"/>
        <end position="383"/>
    </location>
</feature>
<evidence type="ECO:0000256" key="8">
    <source>
        <dbReference type="SAM" id="MobiDB-lite"/>
    </source>
</evidence>
<dbReference type="GO" id="GO:0005634">
    <property type="term" value="C:nucleus"/>
    <property type="evidence" value="ECO:0007669"/>
    <property type="project" value="UniProtKB-SubCell"/>
</dbReference>
<dbReference type="PANTHER" id="PTHR46481:SF10">
    <property type="entry name" value="ZINC FINGER BED DOMAIN-CONTAINING PROTEIN 39"/>
    <property type="match status" value="1"/>
</dbReference>
<name>A0A815YIV2_9BILA</name>
<organism evidence="10 12">
    <name type="scientific">Didymodactylos carnosus</name>
    <dbReference type="NCBI Taxonomy" id="1234261"/>
    <lineage>
        <taxon>Eukaryota</taxon>
        <taxon>Metazoa</taxon>
        <taxon>Spiralia</taxon>
        <taxon>Gnathifera</taxon>
        <taxon>Rotifera</taxon>
        <taxon>Eurotatoria</taxon>
        <taxon>Bdelloidea</taxon>
        <taxon>Philodinida</taxon>
        <taxon>Philodinidae</taxon>
        <taxon>Didymodactylos</taxon>
    </lineage>
</organism>
<evidence type="ECO:0000256" key="7">
    <source>
        <dbReference type="ARBA" id="ARBA00023242"/>
    </source>
</evidence>
<evidence type="ECO:0000256" key="3">
    <source>
        <dbReference type="ARBA" id="ARBA00022771"/>
    </source>
</evidence>
<keyword evidence="5" id="KW-0805">Transcription regulation</keyword>
<dbReference type="Pfam" id="PF02892">
    <property type="entry name" value="zf-BED"/>
    <property type="match status" value="1"/>
</dbReference>
<dbReference type="SUPFAM" id="SSF53098">
    <property type="entry name" value="Ribonuclease H-like"/>
    <property type="match status" value="1"/>
</dbReference>
<evidence type="ECO:0000259" key="9">
    <source>
        <dbReference type="Pfam" id="PF02892"/>
    </source>
</evidence>
<evidence type="ECO:0000313" key="11">
    <source>
        <dbReference type="EMBL" id="CAF4436015.1"/>
    </source>
</evidence>
<protein>
    <recommendedName>
        <fullName evidence="9">BED-type domain-containing protein</fullName>
    </recommendedName>
</protein>
<feature type="region of interest" description="Disordered" evidence="8">
    <location>
        <begin position="294"/>
        <end position="383"/>
    </location>
</feature>
<dbReference type="GO" id="GO:0003677">
    <property type="term" value="F:DNA binding"/>
    <property type="evidence" value="ECO:0007669"/>
    <property type="project" value="InterPro"/>
</dbReference>
<keyword evidence="6" id="KW-0804">Transcription</keyword>
<evidence type="ECO:0000256" key="4">
    <source>
        <dbReference type="ARBA" id="ARBA00022833"/>
    </source>
</evidence>
<comment type="caution">
    <text evidence="10">The sequence shown here is derived from an EMBL/GenBank/DDBJ whole genome shotgun (WGS) entry which is preliminary data.</text>
</comment>
<keyword evidence="3" id="KW-0863">Zinc-finger</keyword>
<evidence type="ECO:0000313" key="12">
    <source>
        <dbReference type="Proteomes" id="UP000663829"/>
    </source>
</evidence>
<evidence type="ECO:0000256" key="1">
    <source>
        <dbReference type="ARBA" id="ARBA00004123"/>
    </source>
</evidence>
<feature type="compositionally biased region" description="Acidic residues" evidence="8">
    <location>
        <begin position="307"/>
        <end position="323"/>
    </location>
</feature>
<dbReference type="OrthoDB" id="1607513at2759"/>
<keyword evidence="4" id="KW-0862">Zinc</keyword>
<evidence type="ECO:0000256" key="5">
    <source>
        <dbReference type="ARBA" id="ARBA00023015"/>
    </source>
</evidence>
<keyword evidence="12" id="KW-1185">Reference proteome</keyword>
<proteinExistence type="predicted"/>
<dbReference type="InterPro" id="IPR012337">
    <property type="entry name" value="RNaseH-like_sf"/>
</dbReference>
<comment type="subcellular location">
    <subcellularLocation>
        <location evidence="1">Nucleus</location>
    </subcellularLocation>
</comment>
<accession>A0A815YIV2</accession>
<keyword evidence="7" id="KW-0539">Nucleus</keyword>
<reference evidence="10" key="1">
    <citation type="submission" date="2021-02" db="EMBL/GenBank/DDBJ databases">
        <authorList>
            <person name="Nowell W R."/>
        </authorList>
    </citation>
    <scope>NUCLEOTIDE SEQUENCE</scope>
</reference>
<feature type="domain" description="BED-type" evidence="9">
    <location>
        <begin position="39"/>
        <end position="80"/>
    </location>
</feature>
<feature type="region of interest" description="Disordered" evidence="8">
    <location>
        <begin position="1"/>
        <end position="31"/>
    </location>
</feature>
<keyword evidence="2" id="KW-0479">Metal-binding</keyword>
<feature type="non-terminal residue" evidence="10">
    <location>
        <position position="383"/>
    </location>
</feature>
<dbReference type="InterPro" id="IPR003656">
    <property type="entry name" value="Znf_BED"/>
</dbReference>
<dbReference type="GO" id="GO:0008270">
    <property type="term" value="F:zinc ion binding"/>
    <property type="evidence" value="ECO:0007669"/>
    <property type="project" value="UniProtKB-KW"/>
</dbReference>
<feature type="compositionally biased region" description="Acidic residues" evidence="8">
    <location>
        <begin position="341"/>
        <end position="359"/>
    </location>
</feature>
<dbReference type="SMART" id="SM00614">
    <property type="entry name" value="ZnF_BED"/>
    <property type="match status" value="1"/>
</dbReference>
<dbReference type="PANTHER" id="PTHR46481">
    <property type="entry name" value="ZINC FINGER BED DOMAIN-CONTAINING PROTEIN 4"/>
    <property type="match status" value="1"/>
</dbReference>
<evidence type="ECO:0000256" key="2">
    <source>
        <dbReference type="ARBA" id="ARBA00022723"/>
    </source>
</evidence>
<sequence length="383" mass="43176">MLNSSSTATTTLSSDKNDNNNNTDNNTITMDDQSRAPANVWLYATRAADGKSATCNICAANIKTNRYSTTTLRSHLVTQHGKTELKLPSREIKEECDCRLPPQEKKKLHDLCIRCIVQDGRAFGDLSKPAISRLIHAIVPGYKSPHRNWMKHHLKRLKKYHTNKLVDEMKGVDSISITADFWSNKSNVSFFVITGHYVTNELKLKSTVLHYSSFPHRHTASNIVQAIKTILKDLGIYTKVITITCDGASNMVKACEGFPSIQQIWCVAHRLHLVICNALGFWIKSKSPSSFLGGITPTESASNDTDSNNDEDDDEDPYMDVENDNSILTDITMLIENNDNPNEDENIEDEPQQEEEQDAELLHDAQSDIEDNDDYEITDNWEK</sequence>
<evidence type="ECO:0000256" key="6">
    <source>
        <dbReference type="ARBA" id="ARBA00023163"/>
    </source>
</evidence>
<dbReference type="Proteomes" id="UP000681722">
    <property type="component" value="Unassembled WGS sequence"/>
</dbReference>
<dbReference type="Proteomes" id="UP000663829">
    <property type="component" value="Unassembled WGS sequence"/>
</dbReference>
<evidence type="ECO:0000313" key="10">
    <source>
        <dbReference type="EMBL" id="CAF1572307.1"/>
    </source>
</evidence>
<dbReference type="EMBL" id="CAJNOQ010030040">
    <property type="protein sequence ID" value="CAF1572307.1"/>
    <property type="molecule type" value="Genomic_DNA"/>
</dbReference>
<dbReference type="AlphaFoldDB" id="A0A815YIV2"/>
<dbReference type="InterPro" id="IPR052035">
    <property type="entry name" value="ZnF_BED_domain_contain"/>
</dbReference>
<dbReference type="EMBL" id="CAJOBC010095889">
    <property type="protein sequence ID" value="CAF4436015.1"/>
    <property type="molecule type" value="Genomic_DNA"/>
</dbReference>